<dbReference type="InterPro" id="IPR011704">
    <property type="entry name" value="ATPase_dyneun-rel_AAA"/>
</dbReference>
<feature type="domain" description="ATPase dynein-related AAA" evidence="1">
    <location>
        <begin position="338"/>
        <end position="507"/>
    </location>
</feature>
<dbReference type="GO" id="GO:0005524">
    <property type="term" value="F:ATP binding"/>
    <property type="evidence" value="ECO:0007669"/>
    <property type="project" value="InterPro"/>
</dbReference>
<dbReference type="PANTHER" id="PTHR37291:SF1">
    <property type="entry name" value="TYPE IV METHYL-DIRECTED RESTRICTION ENZYME ECOKMCRB SUBUNIT"/>
    <property type="match status" value="1"/>
</dbReference>
<dbReference type="PANTHER" id="PTHR37291">
    <property type="entry name" value="5-METHYLCYTOSINE-SPECIFIC RESTRICTION ENZYME B"/>
    <property type="match status" value="1"/>
</dbReference>
<reference evidence="2 3" key="1">
    <citation type="submission" date="2019-07" db="EMBL/GenBank/DDBJ databases">
        <title>Whole genome shotgun sequence of Vibrio superstes NBRC 103154.</title>
        <authorList>
            <person name="Hosoyama A."/>
            <person name="Uohara A."/>
            <person name="Ohji S."/>
            <person name="Ichikawa N."/>
        </authorList>
    </citation>
    <scope>NUCLEOTIDE SEQUENCE [LARGE SCALE GENOMIC DNA]</scope>
    <source>
        <strain evidence="2 3">NBRC 103154</strain>
    </source>
</reference>
<protein>
    <recommendedName>
        <fullName evidence="1">ATPase dynein-related AAA domain-containing protein</fullName>
    </recommendedName>
</protein>
<evidence type="ECO:0000259" key="1">
    <source>
        <dbReference type="Pfam" id="PF07728"/>
    </source>
</evidence>
<organism evidence="2 3">
    <name type="scientific">Vibrio superstes NBRC 103154</name>
    <dbReference type="NCBI Taxonomy" id="1219062"/>
    <lineage>
        <taxon>Bacteria</taxon>
        <taxon>Pseudomonadati</taxon>
        <taxon>Pseudomonadota</taxon>
        <taxon>Gammaproteobacteria</taxon>
        <taxon>Vibrionales</taxon>
        <taxon>Vibrionaceae</taxon>
        <taxon>Vibrio</taxon>
    </lineage>
</organism>
<dbReference type="RefSeq" id="WP_119011173.1">
    <property type="nucleotide sequence ID" value="NZ_BJXK01000003.1"/>
</dbReference>
<name>A0A511QQC2_9VIBR</name>
<dbReference type="EMBL" id="BJXK01000003">
    <property type="protein sequence ID" value="GEM78752.1"/>
    <property type="molecule type" value="Genomic_DNA"/>
</dbReference>
<dbReference type="Gene3D" id="3.40.50.300">
    <property type="entry name" value="P-loop containing nucleotide triphosphate hydrolases"/>
    <property type="match status" value="1"/>
</dbReference>
<comment type="caution">
    <text evidence="2">The sequence shown here is derived from an EMBL/GenBank/DDBJ whole genome shotgun (WGS) entry which is preliminary data.</text>
</comment>
<dbReference type="OrthoDB" id="9781481at2"/>
<gene>
    <name evidence="2" type="ORF">VSU01S_09970</name>
</gene>
<dbReference type="SUPFAM" id="SSF52540">
    <property type="entry name" value="P-loop containing nucleoside triphosphate hydrolases"/>
    <property type="match status" value="1"/>
</dbReference>
<proteinExistence type="predicted"/>
<dbReference type="GO" id="GO:0016887">
    <property type="term" value="F:ATP hydrolysis activity"/>
    <property type="evidence" value="ECO:0007669"/>
    <property type="project" value="InterPro"/>
</dbReference>
<sequence length="651" mass="72978">MLSKINTVGEWYTNEPDTSWELPELNFDNEAKSAFESLELDITVSDSSARIRIAGSDNHAYISSQYFLYVIKLAPLSYLINKYLERFDQVVQAMIKPDDIAQFISARAASQSKISNIDPYSLTNFYDVFDVTTADNRLKAKEIINGYGKTATTKLRSNEDFFKSILLKALPIPNNSSGMLGALTSAFAKNKSAYNVLVDKYNAYLPHVFRGESGDELLFMILSTLGWQGKLDAELSSTSSRFADWRALDKAFLFSPTPVSGNSGYIEEPIHYHFPSHQYVHIKKGLLDTDELRESVSALISNLWDNMSIQKDDDAFFFKSSLCFDSKSPVFKGAANKIFYGAPGTGKSHKVHTIECNGAEKIVTVFHPDTQYNDFVGSLKPQMESSSDGQPVVTYQYRPGPFTNALVKAKSYPVKHVCLVIEEINRAPAAAVFGELFQLLDRGNNGQSTYKIDATDPDMLTYINEQLRLVGASELSQLEIPSNLSLLATMNSSDQAVMPMDAAFKRRWSFQYTDIDFTNPDVPNHNFKIVTSGGEYDISWIELAQIINDLLVDCNVAEDRLIGPFFLTEKEMNDDSIAKESLSGKLFVYLWDDVLRHIGPKKIFSPQFKTFGKLSSAFRKDNAVFNSLVEERVAEKGRKIEVAETTKDATE</sequence>
<dbReference type="AlphaFoldDB" id="A0A511QQC2"/>
<dbReference type="Proteomes" id="UP000321113">
    <property type="component" value="Unassembled WGS sequence"/>
</dbReference>
<dbReference type="InterPro" id="IPR052934">
    <property type="entry name" value="Methyl-DNA_Rec/Restrict_Enz"/>
</dbReference>
<evidence type="ECO:0000313" key="3">
    <source>
        <dbReference type="Proteomes" id="UP000321113"/>
    </source>
</evidence>
<evidence type="ECO:0000313" key="2">
    <source>
        <dbReference type="EMBL" id="GEM78752.1"/>
    </source>
</evidence>
<dbReference type="InterPro" id="IPR027417">
    <property type="entry name" value="P-loop_NTPase"/>
</dbReference>
<accession>A0A511QQC2</accession>
<dbReference type="Pfam" id="PF07728">
    <property type="entry name" value="AAA_5"/>
    <property type="match status" value="1"/>
</dbReference>
<keyword evidence="3" id="KW-1185">Reference proteome</keyword>